<protein>
    <submittedName>
        <fullName evidence="3">Prepilin cleavage protein</fullName>
    </submittedName>
</protein>
<dbReference type="NCBIfam" id="TIGR02532">
    <property type="entry name" value="IV_pilin_GFxxxE"/>
    <property type="match status" value="1"/>
</dbReference>
<evidence type="ECO:0000256" key="1">
    <source>
        <dbReference type="ARBA" id="ARBA00011156"/>
    </source>
</evidence>
<dbReference type="EMBL" id="CP022278">
    <property type="protein sequence ID" value="ASK28360.1"/>
    <property type="molecule type" value="Genomic_DNA"/>
</dbReference>
<sequence length="156" mass="16998">MKQIHPQTRLSGFTLTELLVTLAITGILATVAYPLYRDHVRAANLRAAHAALLENAQFMERFYAQRGSFKANSTTWPELPVKEAGGFCIRLNGNPRGARADKFMLKAVAKDHEGEPRVLKLDGGLSAVLCGRSDSRCTDGKAYFGGGGDKECRPFG</sequence>
<dbReference type="KEGG" id="nei:BG910_04285"/>
<dbReference type="KEGG" id="nei:BG910_07720"/>
<dbReference type="EMBL" id="CP022278">
    <property type="protein sequence ID" value="ASK27259.1"/>
    <property type="molecule type" value="Genomic_DNA"/>
</dbReference>
<keyword evidence="2" id="KW-0472">Membrane</keyword>
<keyword evidence="7" id="KW-1185">Reference proteome</keyword>
<organism evidence="3 7">
    <name type="scientific">Neisseria chenwenguii</name>
    <dbReference type="NCBI Taxonomy" id="1853278"/>
    <lineage>
        <taxon>Bacteria</taxon>
        <taxon>Pseudomonadati</taxon>
        <taxon>Pseudomonadota</taxon>
        <taxon>Betaproteobacteria</taxon>
        <taxon>Neisseriales</taxon>
        <taxon>Neisseriaceae</taxon>
        <taxon>Neisseria</taxon>
    </lineage>
</organism>
<reference evidence="3 7" key="1">
    <citation type="submission" date="2017-06" db="EMBL/GenBank/DDBJ databases">
        <title>Neisseria chenwenguii sp. nov., isolated from the intestinal contents of Tibetan Plateau Pika in Yushu, Qinghai Province, China.</title>
        <authorList>
            <person name="Zhang G."/>
        </authorList>
    </citation>
    <scope>NUCLEOTIDE SEQUENCE [LARGE SCALE GENOMIC DNA]</scope>
    <source>
        <strain evidence="3 7">10023</strain>
    </source>
</reference>
<dbReference type="InterPro" id="IPR031982">
    <property type="entry name" value="PilE-like"/>
</dbReference>
<dbReference type="AlphaFoldDB" id="A0A220S0X1"/>
<evidence type="ECO:0000256" key="2">
    <source>
        <dbReference type="SAM" id="Phobius"/>
    </source>
</evidence>
<dbReference type="Pfam" id="PF07963">
    <property type="entry name" value="N_methyl"/>
    <property type="match status" value="1"/>
</dbReference>
<dbReference type="KEGG" id="nei:BG910_05440"/>
<feature type="transmembrane region" description="Helical" evidence="2">
    <location>
        <begin position="12"/>
        <end position="36"/>
    </location>
</feature>
<dbReference type="InterPro" id="IPR012902">
    <property type="entry name" value="N_methyl_site"/>
</dbReference>
<name>A0A220S0X1_9NEIS</name>
<dbReference type="RefSeq" id="WP_089035780.1">
    <property type="nucleotide sequence ID" value="NZ_CP022278.1"/>
</dbReference>
<dbReference type="Gene3D" id="3.30.700.50">
    <property type="match status" value="1"/>
</dbReference>
<dbReference type="Proteomes" id="UP000198238">
    <property type="component" value="Chromosome"/>
</dbReference>
<keyword evidence="2" id="KW-0812">Transmembrane</keyword>
<dbReference type="EMBL" id="CP022278">
    <property type="protein sequence ID" value="ASK27063.1"/>
    <property type="molecule type" value="Genomic_DNA"/>
</dbReference>
<evidence type="ECO:0000313" key="6">
    <source>
        <dbReference type="EMBL" id="ASK28360.1"/>
    </source>
</evidence>
<accession>A0A220S0X1</accession>
<proteinExistence type="predicted"/>
<dbReference type="InterPro" id="IPR045584">
    <property type="entry name" value="Pilin-like"/>
</dbReference>
<gene>
    <name evidence="3" type="ORF">BG910_04285</name>
    <name evidence="4" type="ORF">BG910_05440</name>
    <name evidence="5" type="ORF">BG910_07720</name>
    <name evidence="6" type="ORF">BG910_11975</name>
</gene>
<keyword evidence="2" id="KW-1133">Transmembrane helix</keyword>
<dbReference type="KEGG" id="nei:BG910_11975"/>
<dbReference type="SUPFAM" id="SSF54523">
    <property type="entry name" value="Pili subunits"/>
    <property type="match status" value="1"/>
</dbReference>
<comment type="subunit">
    <text evidence="1">The pili are polar flexible filaments of about 5.4 nanometers diameter and 2.5 micrometers average length; they consist of only a single polypeptide chain arranged in a helical configuration of five subunits per turn in the assembled pilus.</text>
</comment>
<dbReference type="Pfam" id="PF16732">
    <property type="entry name" value="ComP_DUS"/>
    <property type="match status" value="1"/>
</dbReference>
<evidence type="ECO:0000313" key="7">
    <source>
        <dbReference type="Proteomes" id="UP000198238"/>
    </source>
</evidence>
<evidence type="ECO:0000313" key="3">
    <source>
        <dbReference type="EMBL" id="ASK27063.1"/>
    </source>
</evidence>
<evidence type="ECO:0000313" key="5">
    <source>
        <dbReference type="EMBL" id="ASK27642.1"/>
    </source>
</evidence>
<dbReference type="GO" id="GO:0043683">
    <property type="term" value="P:type IV pilus assembly"/>
    <property type="evidence" value="ECO:0007669"/>
    <property type="project" value="InterPro"/>
</dbReference>
<evidence type="ECO:0000313" key="4">
    <source>
        <dbReference type="EMBL" id="ASK27259.1"/>
    </source>
</evidence>
<dbReference type="EMBL" id="CP022278">
    <property type="protein sequence ID" value="ASK27642.1"/>
    <property type="molecule type" value="Genomic_DNA"/>
</dbReference>